<feature type="compositionally biased region" description="Low complexity" evidence="3">
    <location>
        <begin position="74"/>
        <end position="89"/>
    </location>
</feature>
<proteinExistence type="predicted"/>
<dbReference type="InterPro" id="IPR049386">
    <property type="entry name" value="FCSD_central"/>
</dbReference>
<reference evidence="7 8" key="1">
    <citation type="submission" date="2024-04" db="EMBL/GenBank/DDBJ databases">
        <title>Novel species of the genus Ideonella isolated from streams.</title>
        <authorList>
            <person name="Lu H."/>
        </authorList>
    </citation>
    <scope>NUCLEOTIDE SEQUENCE [LARGE SCALE GENOMIC DNA]</scope>
    <source>
        <strain evidence="7 8">BYS139W</strain>
    </source>
</reference>
<sequence>MTPSSAHQDTAGEAGETGEGTRDTGPAAPAEPGHRPARRRWLRDGACLLAAGTGGDGLPGRTAAAQTLPVVAPAPAAAPDGGNPPAAASSGGGGGGGGGSSPPARLRPARVVVVGGGYAGATAARYLRLLSNHRLEVLLIEPQRHFLSCPMSNLVLTAQLPMRAISHRYDGLRRAGVELVHDRVLAIDTARRQLRLAGDGLPRPADAASAVGASTLPYDRLVLAPGIELDLGAVAGLPEATARGQALHAWKAGEQTLALRQRLAALPDGGRVVITVPPVPYRCPPGPYERASLIADWLRVHRPRAKLLVLDANPDVVSKGALFKAVWAERYGGLLEYRPDHRLVEVDGARGELRFDLQEPERADLLNVLPPMRAPTLLRETGLCGGDGRWADTEGPAFAARQASGVHVIGDSLRAPPGMPKSGHMANAQAKVLAAALVAELVAEPGGQGDPGPLPLVNTCYSFVDATRAVHVASVHGWDAAQRQYLPLAGAGGLSAAPSAVEADHAWHWARTIWADMLA</sequence>
<evidence type="ECO:0000256" key="1">
    <source>
        <dbReference type="ARBA" id="ARBA00022630"/>
    </source>
</evidence>
<feature type="domain" description="FAD/NAD(P)-binding" evidence="4">
    <location>
        <begin position="110"/>
        <end position="237"/>
    </location>
</feature>
<dbReference type="RefSeq" id="WP_341375361.1">
    <property type="nucleotide sequence ID" value="NZ_JBBUTF010000015.1"/>
</dbReference>
<dbReference type="PANTHER" id="PTHR43755:SF1">
    <property type="entry name" value="FAD-DEPENDENT PYRIDINE NUCLEOTIDE-DISULPHIDE OXIDOREDUCTASE"/>
    <property type="match status" value="1"/>
</dbReference>
<dbReference type="InterPro" id="IPR023753">
    <property type="entry name" value="FAD/NAD-binding_dom"/>
</dbReference>
<evidence type="ECO:0000313" key="8">
    <source>
        <dbReference type="Proteomes" id="UP001368500"/>
    </source>
</evidence>
<dbReference type="InterPro" id="IPR015323">
    <property type="entry name" value="FlavoCytC_S_DH_flav-bd"/>
</dbReference>
<dbReference type="Pfam" id="PF07992">
    <property type="entry name" value="Pyr_redox_2"/>
    <property type="match status" value="1"/>
</dbReference>
<evidence type="ECO:0000256" key="2">
    <source>
        <dbReference type="ARBA" id="ARBA00022827"/>
    </source>
</evidence>
<dbReference type="Gene3D" id="3.50.50.60">
    <property type="entry name" value="FAD/NAD(P)-binding domain"/>
    <property type="match status" value="2"/>
</dbReference>
<evidence type="ECO:0000259" key="5">
    <source>
        <dbReference type="Pfam" id="PF09242"/>
    </source>
</evidence>
<dbReference type="InterPro" id="IPR037092">
    <property type="entry name" value="FlavoCytC_S_DH_flav-bd_sf"/>
</dbReference>
<evidence type="ECO:0000313" key="7">
    <source>
        <dbReference type="EMBL" id="MEK8027578.1"/>
    </source>
</evidence>
<dbReference type="InterPro" id="IPR016156">
    <property type="entry name" value="FAD/NAD-linked_Rdtase_dimer_sf"/>
</dbReference>
<dbReference type="Pfam" id="PF21706">
    <property type="entry name" value="FCSD_central"/>
    <property type="match status" value="1"/>
</dbReference>
<gene>
    <name evidence="7" type="ORF">AACH11_16565</name>
</gene>
<accession>A0ABU9BCE6</accession>
<dbReference type="EMBL" id="JBBUTF010000015">
    <property type="protein sequence ID" value="MEK8027578.1"/>
    <property type="molecule type" value="Genomic_DNA"/>
</dbReference>
<evidence type="ECO:0000259" key="6">
    <source>
        <dbReference type="Pfam" id="PF21706"/>
    </source>
</evidence>
<evidence type="ECO:0000259" key="4">
    <source>
        <dbReference type="Pfam" id="PF07992"/>
    </source>
</evidence>
<dbReference type="InterPro" id="IPR036188">
    <property type="entry name" value="FAD/NAD-bd_sf"/>
</dbReference>
<dbReference type="SUPFAM" id="SSF51905">
    <property type="entry name" value="FAD/NAD(P)-binding domain"/>
    <property type="match status" value="2"/>
</dbReference>
<dbReference type="PANTHER" id="PTHR43755">
    <property type="match status" value="1"/>
</dbReference>
<evidence type="ECO:0000256" key="3">
    <source>
        <dbReference type="SAM" id="MobiDB-lite"/>
    </source>
</evidence>
<name>A0ABU9BCE6_9BURK</name>
<keyword evidence="1" id="KW-0285">Flavoprotein</keyword>
<feature type="domain" description="Sulfide dehydrogenase [flavocytochrome c] flavoprotein chain central" evidence="6">
    <location>
        <begin position="256"/>
        <end position="370"/>
    </location>
</feature>
<dbReference type="Gene3D" id="3.90.760.10">
    <property type="entry name" value="Flavocytochrome c sulphide dehydrogenase, flavin-binding domain"/>
    <property type="match status" value="1"/>
</dbReference>
<dbReference type="Pfam" id="PF09242">
    <property type="entry name" value="FCSD-flav_bind"/>
    <property type="match status" value="1"/>
</dbReference>
<feature type="region of interest" description="Disordered" evidence="3">
    <location>
        <begin position="74"/>
        <end position="104"/>
    </location>
</feature>
<comment type="caution">
    <text evidence="7">The sequence shown here is derived from an EMBL/GenBank/DDBJ whole genome shotgun (WGS) entry which is preliminary data.</text>
</comment>
<feature type="region of interest" description="Disordered" evidence="3">
    <location>
        <begin position="1"/>
        <end position="39"/>
    </location>
</feature>
<organism evidence="7 8">
    <name type="scientific">Pseudaquabacterium rugosum</name>
    <dbReference type="NCBI Taxonomy" id="2984194"/>
    <lineage>
        <taxon>Bacteria</taxon>
        <taxon>Pseudomonadati</taxon>
        <taxon>Pseudomonadota</taxon>
        <taxon>Betaproteobacteria</taxon>
        <taxon>Burkholderiales</taxon>
        <taxon>Sphaerotilaceae</taxon>
        <taxon>Pseudaquabacterium</taxon>
    </lineage>
</organism>
<dbReference type="InterPro" id="IPR052541">
    <property type="entry name" value="SQRD"/>
</dbReference>
<feature type="domain" description="Flavocytochrome c sulphide dehydrogenase flavin-binding" evidence="5">
    <location>
        <begin position="456"/>
        <end position="518"/>
    </location>
</feature>
<keyword evidence="2" id="KW-0274">FAD</keyword>
<dbReference type="SUPFAM" id="SSF55424">
    <property type="entry name" value="FAD/NAD-linked reductases, dimerisation (C-terminal) domain"/>
    <property type="match status" value="1"/>
</dbReference>
<dbReference type="Proteomes" id="UP001368500">
    <property type="component" value="Unassembled WGS sequence"/>
</dbReference>
<keyword evidence="8" id="KW-1185">Reference proteome</keyword>
<protein>
    <submittedName>
        <fullName evidence="7">NAD(P)/FAD-dependent oxidoreductase</fullName>
    </submittedName>
</protein>
<feature type="compositionally biased region" description="Gly residues" evidence="3">
    <location>
        <begin position="90"/>
        <end position="100"/>
    </location>
</feature>